<sequence>MTTTSALSFPCPSTSSLQTLVDDSDVTHIQYSGGWTTFGNPDFECNGTTHGSSLRTGFLSNATFSFEGVGVQVFGTIGLSGIPLSTYQLDHLPIFKFAFNGDTKNLTTYRVQFYTSPQLEPGNHTLVISSPGNNSSQLFLDYILYNPIPTATPSPSTLPFSKSLTTSTTAMPTRVSSSPQSPQITSLSAGTFAGGIVGGSIIGLALGIILTFIFFRRRKNGDTRPTSIMNQTVTAPSSMRPTSATTTDDSATTLSTVAQITKYIQATTRTREAVPSVAVSLSTSPDGPPSYVGH</sequence>
<dbReference type="EMBL" id="KN834794">
    <property type="protein sequence ID" value="KIK56892.1"/>
    <property type="molecule type" value="Genomic_DNA"/>
</dbReference>
<name>A0A0D0CFK6_9AGAR</name>
<feature type="region of interest" description="Disordered" evidence="1">
    <location>
        <begin position="223"/>
        <end position="249"/>
    </location>
</feature>
<dbReference type="Gene3D" id="2.60.120.260">
    <property type="entry name" value="Galactose-binding domain-like"/>
    <property type="match status" value="1"/>
</dbReference>
<evidence type="ECO:0000313" key="4">
    <source>
        <dbReference type="Proteomes" id="UP000053593"/>
    </source>
</evidence>
<keyword evidence="2" id="KW-0812">Transmembrane</keyword>
<evidence type="ECO:0000313" key="3">
    <source>
        <dbReference type="EMBL" id="KIK56892.1"/>
    </source>
</evidence>
<keyword evidence="2" id="KW-1133">Transmembrane helix</keyword>
<dbReference type="Proteomes" id="UP000053593">
    <property type="component" value="Unassembled WGS sequence"/>
</dbReference>
<feature type="transmembrane region" description="Helical" evidence="2">
    <location>
        <begin position="192"/>
        <end position="215"/>
    </location>
</feature>
<evidence type="ECO:0000256" key="1">
    <source>
        <dbReference type="SAM" id="MobiDB-lite"/>
    </source>
</evidence>
<dbReference type="OrthoDB" id="3265734at2759"/>
<feature type="region of interest" description="Disordered" evidence="1">
    <location>
        <begin position="274"/>
        <end position="294"/>
    </location>
</feature>
<organism evidence="3 4">
    <name type="scientific">Collybiopsis luxurians FD-317 M1</name>
    <dbReference type="NCBI Taxonomy" id="944289"/>
    <lineage>
        <taxon>Eukaryota</taxon>
        <taxon>Fungi</taxon>
        <taxon>Dikarya</taxon>
        <taxon>Basidiomycota</taxon>
        <taxon>Agaricomycotina</taxon>
        <taxon>Agaricomycetes</taxon>
        <taxon>Agaricomycetidae</taxon>
        <taxon>Agaricales</taxon>
        <taxon>Marasmiineae</taxon>
        <taxon>Omphalotaceae</taxon>
        <taxon>Collybiopsis</taxon>
        <taxon>Collybiopsis luxurians</taxon>
    </lineage>
</organism>
<evidence type="ECO:0000256" key="2">
    <source>
        <dbReference type="SAM" id="Phobius"/>
    </source>
</evidence>
<dbReference type="HOGENOM" id="CLU_068500_0_0_1"/>
<dbReference type="AlphaFoldDB" id="A0A0D0CFK6"/>
<protein>
    <submittedName>
        <fullName evidence="3">Uncharacterized protein</fullName>
    </submittedName>
</protein>
<reference evidence="3 4" key="1">
    <citation type="submission" date="2014-04" db="EMBL/GenBank/DDBJ databases">
        <title>Evolutionary Origins and Diversification of the Mycorrhizal Mutualists.</title>
        <authorList>
            <consortium name="DOE Joint Genome Institute"/>
            <consortium name="Mycorrhizal Genomics Consortium"/>
            <person name="Kohler A."/>
            <person name="Kuo A."/>
            <person name="Nagy L.G."/>
            <person name="Floudas D."/>
            <person name="Copeland A."/>
            <person name="Barry K.W."/>
            <person name="Cichocki N."/>
            <person name="Veneault-Fourrey C."/>
            <person name="LaButti K."/>
            <person name="Lindquist E.A."/>
            <person name="Lipzen A."/>
            <person name="Lundell T."/>
            <person name="Morin E."/>
            <person name="Murat C."/>
            <person name="Riley R."/>
            <person name="Ohm R."/>
            <person name="Sun H."/>
            <person name="Tunlid A."/>
            <person name="Henrissat B."/>
            <person name="Grigoriev I.V."/>
            <person name="Hibbett D.S."/>
            <person name="Martin F."/>
        </authorList>
    </citation>
    <scope>NUCLEOTIDE SEQUENCE [LARGE SCALE GENOMIC DNA]</scope>
    <source>
        <strain evidence="3 4">FD-317 M1</strain>
    </source>
</reference>
<gene>
    <name evidence="3" type="ORF">GYMLUDRAFT_247429</name>
</gene>
<proteinExistence type="predicted"/>
<accession>A0A0D0CFK6</accession>
<feature type="compositionally biased region" description="Polar residues" evidence="1">
    <location>
        <begin position="223"/>
        <end position="241"/>
    </location>
</feature>
<keyword evidence="2" id="KW-0472">Membrane</keyword>
<keyword evidence="4" id="KW-1185">Reference proteome</keyword>